<dbReference type="Gene3D" id="2.60.40.1120">
    <property type="entry name" value="Carboxypeptidase-like, regulatory domain"/>
    <property type="match status" value="1"/>
</dbReference>
<dbReference type="Proteomes" id="UP000751614">
    <property type="component" value="Unassembled WGS sequence"/>
</dbReference>
<evidence type="ECO:0000256" key="3">
    <source>
        <dbReference type="ARBA" id="ARBA00023237"/>
    </source>
</evidence>
<dbReference type="InterPro" id="IPR012910">
    <property type="entry name" value="Plug_dom"/>
</dbReference>
<dbReference type="InterPro" id="IPR008969">
    <property type="entry name" value="CarboxyPept-like_regulatory"/>
</dbReference>
<sequence length="859" mass="97197">MYFSMLKRLLSSQLGLFLVFILLLTPNLSAQVESGTPTPLVAYIKTLEEKFDIKFSYIHEDLEGITIAVPSNLVALQDILDFIGSELQIKSQKLNDRYYTLTKNSLVRVCAQVLDNFAENNIPGATVEVFGTEIAQSTNPDGSFLLTDIPRNATLKIRYLGFNTKYVTVEELMKKGGCPKILMAQHYEQLQEVVVYQFLTTGIIKETDASITLNTADFGILPGLIEPDILQTVQALPGIKSIDETVSDINVRGGTNDQNLILWNGIKMYQSGHFFGLISAFNPYLTDKITVFKNGTPSAFGDGVSSVIQMETSNELTDYFVGGAGFNFISGDIYGQIPVTHKLGLQFSARRSTTDFLNTPTYNKFFDRAFQDSEVTNENNIAVADEILRNENFFFYDFTGKLLYDINDYHQLRLNFIGMANNLDYTETNLTDVESTNSILDQTNISVGGQLHSDWTNNFSSNLNLYYTRYVLDAESIFANQIQLLLQRNEVLETALKLDTKYKLTDNFEWNNGYQYIETGIANTTIINQPNFKSEIKGVVRIHAPYSGVGYKTDDLKFAGRAGVRLNYMENLGTFTKFLVEPRLNLSYSFAPNFRLEVLGEFKSQSTNQVIDLEQNFLGIEKRRWILSDDDTLPITQSKQGSMGINYDTNKFYIGLEGFYKKVDGISTSTQGFQNQNQFGGEIGSYDVKGMEFLVNKKGNNYSTWLSYTYNKNDYTFETIVPNSFPNNLDIRHTLTFAGTYTYNKLKLSLGVNYRSGKPFTEPQDGDLAVDTSVFPVQINYKEPNSSRLDDYFRMDASAIYKFNISQRIKANAGVSLLNMTNRKNSLNKYYRLTEENQIETVENISLGLTPNVSFRVNF</sequence>
<organism evidence="5 6">
    <name type="scientific">Flagellimonas algicola</name>
    <dbReference type="NCBI Taxonomy" id="2583815"/>
    <lineage>
        <taxon>Bacteria</taxon>
        <taxon>Pseudomonadati</taxon>
        <taxon>Bacteroidota</taxon>
        <taxon>Flavobacteriia</taxon>
        <taxon>Flavobacteriales</taxon>
        <taxon>Flavobacteriaceae</taxon>
        <taxon>Flagellimonas</taxon>
    </lineage>
</organism>
<dbReference type="SUPFAM" id="SSF56935">
    <property type="entry name" value="Porins"/>
    <property type="match status" value="1"/>
</dbReference>
<reference evidence="5 6" key="1">
    <citation type="submission" date="2019-05" db="EMBL/GenBank/DDBJ databases">
        <title>Flagellimonas sp. AsT0115, sp. nov., isolated from a marine red algae, Asparagopsis taxiformis.</title>
        <authorList>
            <person name="Kim J."/>
            <person name="Jeong S.E."/>
            <person name="Jeon C.O."/>
        </authorList>
    </citation>
    <scope>NUCLEOTIDE SEQUENCE [LARGE SCALE GENOMIC DNA]</scope>
    <source>
        <strain evidence="5 6">AsT0115</strain>
    </source>
</reference>
<dbReference type="EMBL" id="VCNI01000001">
    <property type="protein sequence ID" value="TMU57534.1"/>
    <property type="molecule type" value="Genomic_DNA"/>
</dbReference>
<evidence type="ECO:0000259" key="4">
    <source>
        <dbReference type="Pfam" id="PF07715"/>
    </source>
</evidence>
<protein>
    <submittedName>
        <fullName evidence="5">TonB-dependent receptor</fullName>
    </submittedName>
</protein>
<evidence type="ECO:0000313" key="5">
    <source>
        <dbReference type="EMBL" id="TMU57534.1"/>
    </source>
</evidence>
<gene>
    <name evidence="5" type="ORF">FGG15_08320</name>
</gene>
<comment type="subcellular location">
    <subcellularLocation>
        <location evidence="1">Cell outer membrane</location>
    </subcellularLocation>
</comment>
<accession>A0ABY2WSM9</accession>
<evidence type="ECO:0000256" key="2">
    <source>
        <dbReference type="ARBA" id="ARBA00023136"/>
    </source>
</evidence>
<dbReference type="SUPFAM" id="SSF49464">
    <property type="entry name" value="Carboxypeptidase regulatory domain-like"/>
    <property type="match status" value="1"/>
</dbReference>
<comment type="caution">
    <text evidence="5">The sequence shown here is derived from an EMBL/GenBank/DDBJ whole genome shotgun (WGS) entry which is preliminary data.</text>
</comment>
<keyword evidence="6" id="KW-1185">Reference proteome</keyword>
<dbReference type="Pfam" id="PF13715">
    <property type="entry name" value="CarbopepD_reg_2"/>
    <property type="match status" value="1"/>
</dbReference>
<keyword evidence="3" id="KW-0998">Cell outer membrane</keyword>
<name>A0ABY2WSM9_9FLAO</name>
<evidence type="ECO:0000256" key="1">
    <source>
        <dbReference type="ARBA" id="ARBA00004442"/>
    </source>
</evidence>
<dbReference type="InterPro" id="IPR036942">
    <property type="entry name" value="Beta-barrel_TonB_sf"/>
</dbReference>
<dbReference type="Gene3D" id="2.40.170.20">
    <property type="entry name" value="TonB-dependent receptor, beta-barrel domain"/>
    <property type="match status" value="1"/>
</dbReference>
<feature type="domain" description="TonB-dependent receptor plug" evidence="4">
    <location>
        <begin position="229"/>
        <end position="301"/>
    </location>
</feature>
<keyword evidence="2" id="KW-0472">Membrane</keyword>
<keyword evidence="5" id="KW-0675">Receptor</keyword>
<evidence type="ECO:0000313" key="6">
    <source>
        <dbReference type="Proteomes" id="UP000751614"/>
    </source>
</evidence>
<dbReference type="InterPro" id="IPR037066">
    <property type="entry name" value="Plug_dom_sf"/>
</dbReference>
<proteinExistence type="predicted"/>
<dbReference type="Gene3D" id="2.170.130.10">
    <property type="entry name" value="TonB-dependent receptor, plug domain"/>
    <property type="match status" value="1"/>
</dbReference>
<dbReference type="Pfam" id="PF07715">
    <property type="entry name" value="Plug"/>
    <property type="match status" value="1"/>
</dbReference>